<evidence type="ECO:0000256" key="1">
    <source>
        <dbReference type="ARBA" id="ARBA00006484"/>
    </source>
</evidence>
<evidence type="ECO:0000256" key="2">
    <source>
        <dbReference type="ARBA" id="ARBA00022857"/>
    </source>
</evidence>
<dbReference type="SUPFAM" id="SSF51735">
    <property type="entry name" value="NAD(P)-binding Rossmann-fold domains"/>
    <property type="match status" value="1"/>
</dbReference>
<comment type="caution">
    <text evidence="5">The sequence shown here is derived from an EMBL/GenBank/DDBJ whole genome shotgun (WGS) entry which is preliminary data.</text>
</comment>
<dbReference type="EMBL" id="JARPOI010000009">
    <property type="protein sequence ID" value="KAJ9173573.1"/>
    <property type="molecule type" value="Genomic_DNA"/>
</dbReference>
<comment type="similarity">
    <text evidence="1 4">Belongs to the short-chain dehydrogenases/reductases (SDR) family.</text>
</comment>
<sequence>MLYTLSRQMAETLDDTKSKRIAIVTGGNKGIGFEICRQLASKGIMVILTARDAKKGNEALVKLKAEGLVDVVFHPLDVADPATVATLAEYMKTQFGKLDILVNNAGITGAIINPEDRKNLNLGDLDVITGPKAKSIKKFVKQTYETAENCLKTNYYGIKQVSQALIPVLEQSKSARIINVSSTLGQLKLIPNETARKELGDVDGLTEEKIDKVVEEFLEDVEQDLVETKGWPTIFSAYKVSKAAVNAYTRVLASKYPRIAINAVCPGFTKTDLNGNTGGQPVEKGAEGPVKVALAPDGGPSGFFFDQTEISTF</sequence>
<dbReference type="InterPro" id="IPR036291">
    <property type="entry name" value="NAD(P)-bd_dom_sf"/>
</dbReference>
<keyword evidence="6" id="KW-1185">Reference proteome</keyword>
<evidence type="ECO:0000256" key="4">
    <source>
        <dbReference type="RuleBase" id="RU000363"/>
    </source>
</evidence>
<proteinExistence type="inferred from homology"/>
<gene>
    <name evidence="5" type="ORF">P3X46_016694</name>
</gene>
<dbReference type="Pfam" id="PF13561">
    <property type="entry name" value="adh_short_C2"/>
    <property type="match status" value="1"/>
</dbReference>
<dbReference type="PRINTS" id="PR00081">
    <property type="entry name" value="GDHRDH"/>
</dbReference>
<dbReference type="PANTHER" id="PTHR43490">
    <property type="entry name" value="(+)-NEOMENTHOL DEHYDROGENASE"/>
    <property type="match status" value="1"/>
</dbReference>
<evidence type="ECO:0000313" key="5">
    <source>
        <dbReference type="EMBL" id="KAJ9173573.1"/>
    </source>
</evidence>
<dbReference type="Proteomes" id="UP001174677">
    <property type="component" value="Chromosome 9"/>
</dbReference>
<keyword evidence="2" id="KW-0521">NADP</keyword>
<reference evidence="5" key="1">
    <citation type="journal article" date="2023" name="Plant Biotechnol. J.">
        <title>Chromosome-level wild Hevea brasiliensis genome provides new tools for genomic-assisted breeding and valuable loci to elevate rubber yield.</title>
        <authorList>
            <person name="Cheng H."/>
            <person name="Song X."/>
            <person name="Hu Y."/>
            <person name="Wu T."/>
            <person name="Yang Q."/>
            <person name="An Z."/>
            <person name="Feng S."/>
            <person name="Deng Z."/>
            <person name="Wu W."/>
            <person name="Zeng X."/>
            <person name="Tu M."/>
            <person name="Wang X."/>
            <person name="Huang H."/>
        </authorList>
    </citation>
    <scope>NUCLEOTIDE SEQUENCE</scope>
    <source>
        <strain evidence="5">MT/VB/25A 57/8</strain>
    </source>
</reference>
<dbReference type="PRINTS" id="PR00080">
    <property type="entry name" value="SDRFAMILY"/>
</dbReference>
<dbReference type="Pfam" id="PF00106">
    <property type="entry name" value="adh_short"/>
    <property type="match status" value="1"/>
</dbReference>
<name>A0ABQ9M3W6_HEVBR</name>
<dbReference type="PANTHER" id="PTHR43490:SF131">
    <property type="entry name" value="SALUTARIDINE REDUCTASE-LIKE ISOFORM X2"/>
    <property type="match status" value="1"/>
</dbReference>
<keyword evidence="3" id="KW-0560">Oxidoreductase</keyword>
<accession>A0ABQ9M3W6</accession>
<evidence type="ECO:0000313" key="6">
    <source>
        <dbReference type="Proteomes" id="UP001174677"/>
    </source>
</evidence>
<dbReference type="Gene3D" id="3.40.50.720">
    <property type="entry name" value="NAD(P)-binding Rossmann-like Domain"/>
    <property type="match status" value="1"/>
</dbReference>
<dbReference type="InterPro" id="IPR002347">
    <property type="entry name" value="SDR_fam"/>
</dbReference>
<organism evidence="5 6">
    <name type="scientific">Hevea brasiliensis</name>
    <name type="common">Para rubber tree</name>
    <name type="synonym">Siphonia brasiliensis</name>
    <dbReference type="NCBI Taxonomy" id="3981"/>
    <lineage>
        <taxon>Eukaryota</taxon>
        <taxon>Viridiplantae</taxon>
        <taxon>Streptophyta</taxon>
        <taxon>Embryophyta</taxon>
        <taxon>Tracheophyta</taxon>
        <taxon>Spermatophyta</taxon>
        <taxon>Magnoliopsida</taxon>
        <taxon>eudicotyledons</taxon>
        <taxon>Gunneridae</taxon>
        <taxon>Pentapetalae</taxon>
        <taxon>rosids</taxon>
        <taxon>fabids</taxon>
        <taxon>Malpighiales</taxon>
        <taxon>Euphorbiaceae</taxon>
        <taxon>Crotonoideae</taxon>
        <taxon>Micrandreae</taxon>
        <taxon>Hevea</taxon>
    </lineage>
</organism>
<evidence type="ECO:0000256" key="3">
    <source>
        <dbReference type="ARBA" id="ARBA00023002"/>
    </source>
</evidence>
<protein>
    <submittedName>
        <fullName evidence="5">Uncharacterized protein</fullName>
    </submittedName>
</protein>